<feature type="transmembrane region" description="Helical" evidence="13">
    <location>
        <begin position="14"/>
        <end position="33"/>
    </location>
</feature>
<dbReference type="eggNOG" id="ENOG502RZ48">
    <property type="taxonomic scope" value="Eukaryota"/>
</dbReference>
<dbReference type="GO" id="GO:0006493">
    <property type="term" value="P:protein O-linked glycosylation"/>
    <property type="evidence" value="ECO:0007669"/>
    <property type="project" value="TreeGrafter"/>
</dbReference>
<evidence type="ECO:0000256" key="8">
    <source>
        <dbReference type="ARBA" id="ARBA00022989"/>
    </source>
</evidence>
<dbReference type="Pfam" id="PF11051">
    <property type="entry name" value="Mannosyl_trans3"/>
    <property type="match status" value="1"/>
</dbReference>
<comment type="similarity">
    <text evidence="3">Belongs to the MNN1/MNT family.</text>
</comment>
<dbReference type="GO" id="GO:0000139">
    <property type="term" value="C:Golgi membrane"/>
    <property type="evidence" value="ECO:0007669"/>
    <property type="project" value="UniProtKB-SubCell"/>
</dbReference>
<evidence type="ECO:0000256" key="12">
    <source>
        <dbReference type="SAM" id="MobiDB-lite"/>
    </source>
</evidence>
<evidence type="ECO:0000313" key="14">
    <source>
        <dbReference type="EMBL" id="EDK45333.1"/>
    </source>
</evidence>
<dbReference type="STRING" id="379508.A5E1M5"/>
<dbReference type="FunCoup" id="A5E1M5">
    <property type="interactions" value="78"/>
</dbReference>
<evidence type="ECO:0000256" key="7">
    <source>
        <dbReference type="ARBA" id="ARBA00022968"/>
    </source>
</evidence>
<dbReference type="OrthoDB" id="430354at2759"/>
<dbReference type="PANTHER" id="PTHR31392">
    <property type="entry name" value="ALPHA-1,3-MANNOSYLTRANSFERASE MNN1-RELATED"/>
    <property type="match status" value="1"/>
</dbReference>
<dbReference type="GO" id="GO:0000033">
    <property type="term" value="F:alpha-1,3-mannosyltransferase activity"/>
    <property type="evidence" value="ECO:0007669"/>
    <property type="project" value="TreeGrafter"/>
</dbReference>
<evidence type="ECO:0008006" key="16">
    <source>
        <dbReference type="Google" id="ProtNLM"/>
    </source>
</evidence>
<evidence type="ECO:0000256" key="11">
    <source>
        <dbReference type="ARBA" id="ARBA00023180"/>
    </source>
</evidence>
<evidence type="ECO:0000256" key="2">
    <source>
        <dbReference type="ARBA" id="ARBA00004922"/>
    </source>
</evidence>
<evidence type="ECO:0000256" key="3">
    <source>
        <dbReference type="ARBA" id="ARBA00009105"/>
    </source>
</evidence>
<keyword evidence="9" id="KW-0333">Golgi apparatus</keyword>
<dbReference type="AlphaFoldDB" id="A5E1M5"/>
<sequence length="805" mass="94699">MIEKITTNRSQQRVFLYSGICLWLLAINIWLYYSYHSKNSTFITPNLDQSSIYDQYDPSNIYTPNSGEEDLTPDNKKENNDKKISNNNNKKKPAQTKTKTKPFKDDITIKVLQKHISSEKDQRGIDAHALIYNTIFANHEIDSIFGNLDFQQRCDLFFQNLFLDDKNWIFKINEKITLENKLEFKYNDYKRVHMDKFKKDFAEKNSKDANKIEDDDHDFDAFVREKYDEFWTKTMEYEQKIVDHVSILRVFNKCYLTSDNSTQIKQTNEFINTQHKLIRGISQVSKTKNGVTPFTYTQKENLINFKTIKHSAFEHRVYPWLSLENPIYERFTGERTYGPPQMSKYLPNDPSQKVTKTHQNEKNIEFFLQKFRNSCNGRGIVLSIGDDHVDETVRLIQLLRALSNTLPIQIVYYDDLSVKTKRKIVSAARENIGALPKSFEKVREFFNDDYLSHEGGLPQQEIWFVNTYNAIHEDFKEKFKGFANKFLATFFNSFDEFMLIDADTVMMQNPEYFFNLEKYKETGTFFYKDRTSEDTRPPSDSMFFKKLSPSIVDSVMFNIPIMTKYTYDNDFFNGLFHYMESGLVMLNRRIHFNSLLMMLQLNFYQPVNERIHGDKEIFWLAFAINGNENYYFDSNYAAAIGQITPPSDWKRPDGTIHRATELCSPHPGHVSEIDNALVWINSGFVYCSKAAVIDFQKEADHKARLKLLNTAEQFKEFYNEPLRISAAVIPPFDYDYKGTNKEDEPTRGWLMDGRYCNSYMWCAYSSISGLQEDGKDDIREGRVIKFSEKEQNLFDYYGDVWVGLE</sequence>
<feature type="region of interest" description="Disordered" evidence="12">
    <location>
        <begin position="63"/>
        <end position="100"/>
    </location>
</feature>
<feature type="compositionally biased region" description="Basic and acidic residues" evidence="12">
    <location>
        <begin position="73"/>
        <end position="84"/>
    </location>
</feature>
<protein>
    <recommendedName>
        <fullName evidence="16">Alpha-1,3-mannosyltransferase</fullName>
    </recommendedName>
</protein>
<comment type="subcellular location">
    <subcellularLocation>
        <location evidence="1">Golgi apparatus membrane</location>
        <topology evidence="1">Single-pass type II membrane protein</topology>
    </subcellularLocation>
</comment>
<keyword evidence="5" id="KW-0808">Transferase</keyword>
<evidence type="ECO:0000256" key="13">
    <source>
        <dbReference type="SAM" id="Phobius"/>
    </source>
</evidence>
<evidence type="ECO:0000256" key="6">
    <source>
        <dbReference type="ARBA" id="ARBA00022692"/>
    </source>
</evidence>
<dbReference type="UniPathway" id="UPA00378"/>
<keyword evidence="11" id="KW-0325">Glycoprotein</keyword>
<evidence type="ECO:0000256" key="10">
    <source>
        <dbReference type="ARBA" id="ARBA00023136"/>
    </source>
</evidence>
<feature type="compositionally biased region" description="Basic residues" evidence="12">
    <location>
        <begin position="89"/>
        <end position="100"/>
    </location>
</feature>
<keyword evidence="10 13" id="KW-0472">Membrane</keyword>
<keyword evidence="6 13" id="KW-0812">Transmembrane</keyword>
<evidence type="ECO:0000256" key="4">
    <source>
        <dbReference type="ARBA" id="ARBA00022676"/>
    </source>
</evidence>
<dbReference type="InterPro" id="IPR022751">
    <property type="entry name" value="Alpha_mannosyltransferase"/>
</dbReference>
<keyword evidence="4" id="KW-0328">Glycosyltransferase</keyword>
<dbReference type="OMA" id="GHINGED"/>
<dbReference type="KEGG" id="lel:PVL30_003001"/>
<keyword evidence="15" id="KW-1185">Reference proteome</keyword>
<organism evidence="14 15">
    <name type="scientific">Lodderomyces elongisporus (strain ATCC 11503 / CBS 2605 / JCM 1781 / NBRC 1676 / NRRL YB-4239)</name>
    <name type="common">Yeast</name>
    <name type="synonym">Saccharomyces elongisporus</name>
    <dbReference type="NCBI Taxonomy" id="379508"/>
    <lineage>
        <taxon>Eukaryota</taxon>
        <taxon>Fungi</taxon>
        <taxon>Dikarya</taxon>
        <taxon>Ascomycota</taxon>
        <taxon>Saccharomycotina</taxon>
        <taxon>Pichiomycetes</taxon>
        <taxon>Debaryomycetaceae</taxon>
        <taxon>Candida/Lodderomyces clade</taxon>
        <taxon>Lodderomyces</taxon>
    </lineage>
</organism>
<keyword evidence="8 13" id="KW-1133">Transmembrane helix</keyword>
<gene>
    <name evidence="14" type="ORF">LELG_03512</name>
</gene>
<dbReference type="InParanoid" id="A5E1M5"/>
<evidence type="ECO:0000313" key="15">
    <source>
        <dbReference type="Proteomes" id="UP000001996"/>
    </source>
</evidence>
<name>A5E1M5_LODEL</name>
<dbReference type="Proteomes" id="UP000001996">
    <property type="component" value="Unassembled WGS sequence"/>
</dbReference>
<accession>A5E1M5</accession>
<keyword evidence="7" id="KW-0735">Signal-anchor</keyword>
<proteinExistence type="inferred from homology"/>
<evidence type="ECO:0000256" key="9">
    <source>
        <dbReference type="ARBA" id="ARBA00023034"/>
    </source>
</evidence>
<dbReference type="SUPFAM" id="SSF53448">
    <property type="entry name" value="Nucleotide-diphospho-sugar transferases"/>
    <property type="match status" value="1"/>
</dbReference>
<dbReference type="EMBL" id="CH981527">
    <property type="protein sequence ID" value="EDK45333.1"/>
    <property type="molecule type" value="Genomic_DNA"/>
</dbReference>
<dbReference type="PANTHER" id="PTHR31392:SF1">
    <property type="entry name" value="ALPHA-1,3-MANNOSYLTRANSFERASE MNN1-RELATED"/>
    <property type="match status" value="1"/>
</dbReference>
<evidence type="ECO:0000256" key="5">
    <source>
        <dbReference type="ARBA" id="ARBA00022679"/>
    </source>
</evidence>
<comment type="pathway">
    <text evidence="2">Protein modification; protein glycosylation.</text>
</comment>
<reference evidence="14 15" key="1">
    <citation type="journal article" date="2009" name="Nature">
        <title>Evolution of pathogenicity and sexual reproduction in eight Candida genomes.</title>
        <authorList>
            <person name="Butler G."/>
            <person name="Rasmussen M.D."/>
            <person name="Lin M.F."/>
            <person name="Santos M.A."/>
            <person name="Sakthikumar S."/>
            <person name="Munro C.A."/>
            <person name="Rheinbay E."/>
            <person name="Grabherr M."/>
            <person name="Forche A."/>
            <person name="Reedy J.L."/>
            <person name="Agrafioti I."/>
            <person name="Arnaud M.B."/>
            <person name="Bates S."/>
            <person name="Brown A.J."/>
            <person name="Brunke S."/>
            <person name="Costanzo M.C."/>
            <person name="Fitzpatrick D.A."/>
            <person name="de Groot P.W."/>
            <person name="Harris D."/>
            <person name="Hoyer L.L."/>
            <person name="Hube B."/>
            <person name="Klis F.M."/>
            <person name="Kodira C."/>
            <person name="Lennard N."/>
            <person name="Logue M.E."/>
            <person name="Martin R."/>
            <person name="Neiman A.M."/>
            <person name="Nikolaou E."/>
            <person name="Quail M.A."/>
            <person name="Quinn J."/>
            <person name="Santos M.C."/>
            <person name="Schmitzberger F.F."/>
            <person name="Sherlock G."/>
            <person name="Shah P."/>
            <person name="Silverstein K.A."/>
            <person name="Skrzypek M.S."/>
            <person name="Soll D."/>
            <person name="Staggs R."/>
            <person name="Stansfield I."/>
            <person name="Stumpf M.P."/>
            <person name="Sudbery P.E."/>
            <person name="Srikantha T."/>
            <person name="Zeng Q."/>
            <person name="Berman J."/>
            <person name="Berriman M."/>
            <person name="Heitman J."/>
            <person name="Gow N.A."/>
            <person name="Lorenz M.C."/>
            <person name="Birren B.W."/>
            <person name="Kellis M."/>
            <person name="Cuomo C.A."/>
        </authorList>
    </citation>
    <scope>NUCLEOTIDE SEQUENCE [LARGE SCALE GENOMIC DNA]</scope>
    <source>
        <strain evidence="15">ATCC 11503 / BCRC 21390 / CBS 2605 / JCM 1781 / NBRC 1676 / NRRL YB-4239</strain>
    </source>
</reference>
<dbReference type="HOGENOM" id="CLU_015387_0_0_1"/>
<dbReference type="GO" id="GO:0046354">
    <property type="term" value="P:mannan biosynthetic process"/>
    <property type="evidence" value="ECO:0007669"/>
    <property type="project" value="UniProtKB-ARBA"/>
</dbReference>
<evidence type="ECO:0000256" key="1">
    <source>
        <dbReference type="ARBA" id="ARBA00004323"/>
    </source>
</evidence>
<dbReference type="InterPro" id="IPR029044">
    <property type="entry name" value="Nucleotide-diphossugar_trans"/>
</dbReference>
<dbReference type="VEuPathDB" id="FungiDB:LELG_03512"/>
<dbReference type="GeneID" id="5232746"/>